<accession>J8ZSJ0</accession>
<feature type="transmembrane region" description="Helical" evidence="15">
    <location>
        <begin position="147"/>
        <end position="169"/>
    </location>
</feature>
<feature type="binding site" evidence="14">
    <location>
        <position position="275"/>
    </location>
    <ligand>
        <name>Zn(2+)</name>
        <dbReference type="ChEBI" id="CHEBI:29105"/>
        <note>catalytic</note>
    </ligand>
</feature>
<evidence type="ECO:0000313" key="18">
    <source>
        <dbReference type="EMBL" id="EJW02613.1"/>
    </source>
</evidence>
<evidence type="ECO:0000259" key="16">
    <source>
        <dbReference type="Pfam" id="PF01435"/>
    </source>
</evidence>
<feature type="domain" description="Peptidase M48" evidence="16">
    <location>
        <begin position="206"/>
        <end position="428"/>
    </location>
</feature>
<comment type="similarity">
    <text evidence="12 15">Belongs to the peptidase M48A family.</text>
</comment>
<evidence type="ECO:0000256" key="2">
    <source>
        <dbReference type="ARBA" id="ARBA00022670"/>
    </source>
</evidence>
<dbReference type="OMA" id="HWHYSHI"/>
<keyword evidence="9 15" id="KW-0482">Metalloprotease</keyword>
<evidence type="ECO:0000256" key="5">
    <source>
        <dbReference type="ARBA" id="ARBA00022801"/>
    </source>
</evidence>
<dbReference type="Gene3D" id="3.30.2010.10">
    <property type="entry name" value="Metalloproteases ('zincins'), catalytic domain"/>
    <property type="match status" value="1"/>
</dbReference>
<feature type="binding site" evidence="14">
    <location>
        <position position="372"/>
    </location>
    <ligand>
        <name>Zn(2+)</name>
        <dbReference type="ChEBI" id="CHEBI:29105"/>
        <note>catalytic</note>
    </ligand>
</feature>
<dbReference type="CDD" id="cd07343">
    <property type="entry name" value="M48A_Zmpste24p_like"/>
    <property type="match status" value="1"/>
</dbReference>
<evidence type="ECO:0000256" key="9">
    <source>
        <dbReference type="ARBA" id="ARBA00023049"/>
    </source>
</evidence>
<evidence type="ECO:0000256" key="15">
    <source>
        <dbReference type="RuleBase" id="RU366005"/>
    </source>
</evidence>
<dbReference type="InParanoid" id="J8ZSJ0"/>
<name>J8ZSJ0_EDHAE</name>
<dbReference type="PANTHER" id="PTHR10120">
    <property type="entry name" value="CAAX PRENYL PROTEASE 1"/>
    <property type="match status" value="1"/>
</dbReference>
<feature type="binding site" evidence="14">
    <location>
        <position position="279"/>
    </location>
    <ligand>
        <name>Zn(2+)</name>
        <dbReference type="ChEBI" id="CHEBI:29105"/>
        <note>catalytic</note>
    </ligand>
</feature>
<keyword evidence="2 15" id="KW-0645">Protease</keyword>
<protein>
    <recommendedName>
        <fullName evidence="15">CAAX prenyl protease</fullName>
        <ecNumber evidence="15">3.4.24.84</ecNumber>
    </recommendedName>
</protein>
<evidence type="ECO:0000256" key="6">
    <source>
        <dbReference type="ARBA" id="ARBA00022824"/>
    </source>
</evidence>
<keyword evidence="10 15" id="KW-0472">Membrane</keyword>
<feature type="transmembrane region" description="Helical" evidence="15">
    <location>
        <begin position="175"/>
        <end position="196"/>
    </location>
</feature>
<dbReference type="OrthoDB" id="360839at2759"/>
<dbReference type="VEuPathDB" id="MicrosporidiaDB:EDEG_02987"/>
<dbReference type="GO" id="GO:0004222">
    <property type="term" value="F:metalloendopeptidase activity"/>
    <property type="evidence" value="ECO:0007669"/>
    <property type="project" value="UniProtKB-UniRule"/>
</dbReference>
<evidence type="ECO:0000256" key="14">
    <source>
        <dbReference type="PIRSR" id="PIRSR627057-2"/>
    </source>
</evidence>
<dbReference type="GO" id="GO:0007323">
    <property type="term" value="P:peptide pheromone maturation"/>
    <property type="evidence" value="ECO:0007669"/>
    <property type="project" value="EnsemblFungi"/>
</dbReference>
<keyword evidence="6 15" id="KW-0256">Endoplasmic reticulum</keyword>
<evidence type="ECO:0000256" key="10">
    <source>
        <dbReference type="ARBA" id="ARBA00023136"/>
    </source>
</evidence>
<evidence type="ECO:0000256" key="12">
    <source>
        <dbReference type="ARBA" id="ARBA00060927"/>
    </source>
</evidence>
<evidence type="ECO:0000256" key="13">
    <source>
        <dbReference type="PIRSR" id="PIRSR627057-1"/>
    </source>
</evidence>
<evidence type="ECO:0000256" key="7">
    <source>
        <dbReference type="ARBA" id="ARBA00022833"/>
    </source>
</evidence>
<comment type="caution">
    <text evidence="15">Lacks conserved residue(s) required for the propagation of feature annotation.</text>
</comment>
<dbReference type="GO" id="GO:0036503">
    <property type="term" value="P:ERAD pathway"/>
    <property type="evidence" value="ECO:0007669"/>
    <property type="project" value="EnsemblFungi"/>
</dbReference>
<evidence type="ECO:0000313" key="19">
    <source>
        <dbReference type="Proteomes" id="UP000003163"/>
    </source>
</evidence>
<dbReference type="InterPro" id="IPR001915">
    <property type="entry name" value="Peptidase_M48"/>
</dbReference>
<dbReference type="Pfam" id="PF16491">
    <property type="entry name" value="Peptidase_M48_N"/>
    <property type="match status" value="1"/>
</dbReference>
<dbReference type="GO" id="GO:0071586">
    <property type="term" value="P:CAAX-box protein processing"/>
    <property type="evidence" value="ECO:0007669"/>
    <property type="project" value="UniProtKB-UniRule"/>
</dbReference>
<dbReference type="GO" id="GO:0120236">
    <property type="term" value="P:negative regulation of post-translational protein targeting to membrane, translocation"/>
    <property type="evidence" value="ECO:0007669"/>
    <property type="project" value="EnsemblFungi"/>
</dbReference>
<evidence type="ECO:0000256" key="1">
    <source>
        <dbReference type="ARBA" id="ARBA00004477"/>
    </source>
</evidence>
<proteinExistence type="inferred from homology"/>
<dbReference type="Proteomes" id="UP000003163">
    <property type="component" value="Unassembled WGS sequence"/>
</dbReference>
<dbReference type="InterPro" id="IPR032456">
    <property type="entry name" value="Peptidase_M48_N"/>
</dbReference>
<dbReference type="InterPro" id="IPR027057">
    <property type="entry name" value="CAXX_Prtase_1"/>
</dbReference>
<comment type="caution">
    <text evidence="18">The sequence shown here is derived from an EMBL/GenBank/DDBJ whole genome shotgun (WGS) entry which is preliminary data.</text>
</comment>
<feature type="active site" description="Proton donor" evidence="13">
    <location>
        <position position="376"/>
    </location>
</feature>
<keyword evidence="5 15" id="KW-0378">Hydrolase</keyword>
<reference evidence="19" key="2">
    <citation type="submission" date="2015-07" db="EMBL/GenBank/DDBJ databases">
        <title>Contrasting host-pathogen interactions and genome evolution in two generalist and specialist microsporidian pathogens of mosquitoes.</title>
        <authorList>
            <consortium name="The Broad Institute Genomics Platform"/>
            <consortium name="The Broad Institute Genome Sequencing Center for Infectious Disease"/>
            <person name="Cuomo C.A."/>
            <person name="Sanscrainte N.D."/>
            <person name="Goldberg J.M."/>
            <person name="Heiman D."/>
            <person name="Young S."/>
            <person name="Zeng Q."/>
            <person name="Becnel J.J."/>
            <person name="Birren B.W."/>
        </authorList>
    </citation>
    <scope>NUCLEOTIDE SEQUENCE [LARGE SCALE GENOMIC DNA]</scope>
    <source>
        <strain evidence="19">USNM 41457</strain>
    </source>
</reference>
<dbReference type="GO" id="GO:0031204">
    <property type="term" value="P:post-translational protein targeting to membrane, translocation"/>
    <property type="evidence" value="ECO:0007669"/>
    <property type="project" value="EnsemblFungi"/>
</dbReference>
<dbReference type="GO" id="GO:0005637">
    <property type="term" value="C:nuclear inner membrane"/>
    <property type="evidence" value="ECO:0007669"/>
    <property type="project" value="EnsemblFungi"/>
</dbReference>
<dbReference type="GO" id="GO:0005789">
    <property type="term" value="C:endoplasmic reticulum membrane"/>
    <property type="evidence" value="ECO:0007669"/>
    <property type="project" value="UniProtKB-SubCell"/>
</dbReference>
<dbReference type="Pfam" id="PF01435">
    <property type="entry name" value="Peptidase_M48"/>
    <property type="match status" value="1"/>
</dbReference>
<dbReference type="HOGENOM" id="CLU_025947_3_3_1"/>
<keyword evidence="19" id="KW-1185">Reference proteome</keyword>
<keyword evidence="4 14" id="KW-0479">Metal-binding</keyword>
<evidence type="ECO:0000259" key="17">
    <source>
        <dbReference type="Pfam" id="PF16491"/>
    </source>
</evidence>
<comment type="catalytic activity">
    <reaction evidence="11 15">
        <text>Hydrolyzes the peptide bond -P2-(S-farnesyl or geranylgeranyl)C-P1'-P2'-P3'-COOH where P1' and P2' are amino acids with aliphatic side chains and P3' is any C-terminal residue.</text>
        <dbReference type="EC" id="3.4.24.84"/>
    </reaction>
</comment>
<keyword evidence="7 14" id="KW-0862">Zinc</keyword>
<dbReference type="FunCoup" id="J8ZSJ0">
    <property type="interactions" value="210"/>
</dbReference>
<comment type="subcellular location">
    <subcellularLocation>
        <location evidence="1 15">Endoplasmic reticulum membrane</location>
        <topology evidence="1 15">Multi-pass membrane protein</topology>
    </subcellularLocation>
</comment>
<sequence length="434" mass="50748">MIVNAIIYGNIFATCLEAFVNIRQLLKLISLKPSSKTKKIISTEEEFHKMRKYNTEKLLFSLLKLSATLFECIFLVKNNILLESYAILSSKLGVNNNLLQIIYLMLFIFHTMLLNLPFDLISTFYIESKYGFNKTTLPLFFTDILKQTVLTFIIVPPLLSLVLYLIDIFPNNFYIYVYILVVSVQLILMLIFPSIIHPLFNKFENLEEGNLKNSIINLAKEVGFKPSKILKMDGSKRSHHSNAYFIGIFKEKRIVLFDTLINQCENNQILAILCHEFGHWHYSHIWKKIIHCFINLFIYCYLFNKFTKNGTLFSNLLAKFNSKSFYLISSHTDFTPIQKFPMILKLLYFAFALTFINPLENLIDNFISRVFERQADKFAVKKGYAEELKTGLINIHVKNYSNIVPDKLYSIYHHSHPTLFERLELIDNEVAKIK</sequence>
<keyword evidence="8 15" id="KW-1133">Transmembrane helix</keyword>
<gene>
    <name evidence="18" type="ORF">EDEG_02987</name>
</gene>
<reference evidence="18 19" key="1">
    <citation type="submission" date="2011-08" db="EMBL/GenBank/DDBJ databases">
        <authorList>
            <person name="Liu Z.J."/>
            <person name="Shi F.L."/>
            <person name="Lu J.Q."/>
            <person name="Li M."/>
            <person name="Wang Z.L."/>
        </authorList>
    </citation>
    <scope>NUCLEOTIDE SEQUENCE [LARGE SCALE GENOMIC DNA]</scope>
    <source>
        <strain evidence="18 19">USNM 41457</strain>
    </source>
</reference>
<evidence type="ECO:0000256" key="8">
    <source>
        <dbReference type="ARBA" id="ARBA00022989"/>
    </source>
</evidence>
<dbReference type="EC" id="3.4.24.84" evidence="15"/>
<dbReference type="EMBL" id="AFBI03000063">
    <property type="protein sequence ID" value="EJW02613.1"/>
    <property type="molecule type" value="Genomic_DNA"/>
</dbReference>
<dbReference type="FunFam" id="3.30.2010.10:FF:000002">
    <property type="entry name" value="CAAX prenyl protease"/>
    <property type="match status" value="1"/>
</dbReference>
<dbReference type="AlphaFoldDB" id="J8ZSJ0"/>
<feature type="domain" description="CAAX prenyl protease 1 N-terminal" evidence="17">
    <location>
        <begin position="38"/>
        <end position="202"/>
    </location>
</feature>
<evidence type="ECO:0000256" key="11">
    <source>
        <dbReference type="ARBA" id="ARBA00044456"/>
    </source>
</evidence>
<comment type="function">
    <text evidence="15">Proteolytically removes the C-terminal three residues of farnesylated proteins.</text>
</comment>
<dbReference type="GO" id="GO:0046872">
    <property type="term" value="F:metal ion binding"/>
    <property type="evidence" value="ECO:0007669"/>
    <property type="project" value="UniProtKB-UniRule"/>
</dbReference>
<comment type="cofactor">
    <cofactor evidence="14 15">
        <name>Zn(2+)</name>
        <dbReference type="ChEBI" id="CHEBI:29105"/>
    </cofactor>
    <text evidence="14 15">Binds 1 zinc ion per subunit.</text>
</comment>
<keyword evidence="3 15" id="KW-0812">Transmembrane</keyword>
<evidence type="ECO:0000256" key="4">
    <source>
        <dbReference type="ARBA" id="ARBA00022723"/>
    </source>
</evidence>
<organism evidence="18 19">
    <name type="scientific">Edhazardia aedis (strain USNM 41457)</name>
    <name type="common">Microsporidian parasite</name>
    <dbReference type="NCBI Taxonomy" id="1003232"/>
    <lineage>
        <taxon>Eukaryota</taxon>
        <taxon>Fungi</taxon>
        <taxon>Fungi incertae sedis</taxon>
        <taxon>Microsporidia</taxon>
        <taxon>Edhazardia</taxon>
    </lineage>
</organism>
<feature type="active site" evidence="13">
    <location>
        <position position="276"/>
    </location>
</feature>
<dbReference type="STRING" id="1003232.J8ZSJ0"/>
<evidence type="ECO:0000256" key="3">
    <source>
        <dbReference type="ARBA" id="ARBA00022692"/>
    </source>
</evidence>
<feature type="transmembrane region" description="Helical" evidence="15">
    <location>
        <begin position="101"/>
        <end position="126"/>
    </location>
</feature>